<reference evidence="4 5" key="1">
    <citation type="journal article" date="2019" name="BMC Genomics">
        <title>New insights from Opisthorchis felineus genome: update on genomics of the epidemiologically important liver flukes.</title>
        <authorList>
            <person name="Ershov N.I."/>
            <person name="Mordvinov V.A."/>
            <person name="Prokhortchouk E.B."/>
            <person name="Pakharukova M.Y."/>
            <person name="Gunbin K.V."/>
            <person name="Ustyantsev K."/>
            <person name="Genaev M.A."/>
            <person name="Blinov A.G."/>
            <person name="Mazur A."/>
            <person name="Boulygina E."/>
            <person name="Tsygankova S."/>
            <person name="Khrameeva E."/>
            <person name="Chekanov N."/>
            <person name="Fan G."/>
            <person name="Xiao A."/>
            <person name="Zhang H."/>
            <person name="Xu X."/>
            <person name="Yang H."/>
            <person name="Solovyev V."/>
            <person name="Lee S.M."/>
            <person name="Liu X."/>
            <person name="Afonnikov D.A."/>
            <person name="Skryabin K.G."/>
        </authorList>
    </citation>
    <scope>NUCLEOTIDE SEQUENCE [LARGE SCALE GENOMIC DNA]</scope>
    <source>
        <strain evidence="4">AK-0245</strain>
        <tissue evidence="4">Whole organism</tissue>
    </source>
</reference>
<dbReference type="CDD" id="cd19941">
    <property type="entry name" value="TIL"/>
    <property type="match status" value="1"/>
</dbReference>
<dbReference type="PROSITE" id="PS51670">
    <property type="entry name" value="SHKT"/>
    <property type="match status" value="4"/>
</dbReference>
<feature type="disulfide bond" evidence="1">
    <location>
        <begin position="316"/>
        <end position="334"/>
    </location>
</feature>
<dbReference type="InterPro" id="IPR003582">
    <property type="entry name" value="ShKT_dom"/>
</dbReference>
<feature type="domain" description="VWFA" evidence="2">
    <location>
        <begin position="4262"/>
        <end position="4441"/>
    </location>
</feature>
<dbReference type="CDD" id="cd01450">
    <property type="entry name" value="vWFA_subfamily_ECM"/>
    <property type="match status" value="1"/>
</dbReference>
<sequence length="5569" mass="638741">MVQRRYHLWCKTVPVKDKLTGFVLFSLLAGVSLASDNGLCKPEKSEVLCSASGDRWIKRREQSIFINGTGCKVRQTISEEIVVCPQTLASGNNEPCRRGRQLVEMIRFVPKKCVCVPVKYSQEISCPCRSSRLSNEDCRGNNGVRVITYERRAGDECERRHVRMNNETCTQGFLRFADGEHRNGSTSGHLMRARRSAGSAVEVCGKNQIFVVNRNPCPDTCERVLFGKPNVCHRAQAGPGCECRQGYVLDGILCVPPSQCGCLNAICVDRAPAEKCRQWRAEGRCEKDQVAMFKVCRATCHNCQQPCEDMIATVQCEQLKQEGKCQDDFYRTVCRLTCSPQECRCPPCRIDKGECNPETRNVEIKQICFRLQRDGQCKPLVTKQFKPCGECPMGLVREPGPCNYCQRQRQVVLRTFFREDGGLFRCTVVKHAKLEPCACQPVNLIKSTCVKDKLLVRKLLTRKQTSCFQCSLRKIQLPNRLIVCRKPELRSGNCYRKGPNLPLMRKVVAVHEVARQCKCQPLVQVREEICNCPPKTREGPTCFAHRNQLAFKTVTYAVQGKQCVPRIGHEWIPRPACPPSDKADELQGKFECNPETCERTWHRITWHWEECKCKPITLTEPSGKCCCPKPRRILSPCQKGMQKEQLITYELVEGQCIRHVQNRLIHCTCPPPQHSYKCRANTNERMVKTVLYKRLPDGSCGRIQSVAVLPTACKEEGIRRITECVRKPGESKPTRNLLITTPRVDNCVCKEPDAKVVDEACGCREAQEPPVKLIHKCPEICHQRNGDQCDRECNDVFIWQRFVYDEDSDGSAPRCKTEVIREIVKPCCCPRNRRITRSCDPTGQYEIFKVTENRLRHDKCVPILRVIRRPVHCTSGFQQRVWGPFEADGTRQMKLLFNHVKQCHCATQAVQRACSQQCPKPIQTTTCDPGSRELVHTVENFIPIGCRCDKRVFKRRTSVLCPEHSELISTHCSPETNIETSKYRRHFQHNCECREEEITKHRPCGCSKPMLSEPICDAKSNQVHRIQTVFDVVENKCIPRKVVVHKPVDCRPFELEEAKRNHGTPQVELHCDAKSGRARIVADVWQPVNCRCVKRPQVIREGVCQCPAPQKVMHCDGTRNLWIRKTVTFHLDKKTLKCRRHIREEAQPTYCQSARIRWGPCNPQTGRRKLHLIYHRRDHCHCIREMRVMEKPCVCGSNQVKKQSQCDSLRGILHTVFLTQHWNDKLHQCVPARIIKSTTIKCLPLARLFRAPCSEGKMIEKIVESYRDVNECQCRKRIRTEVRDCRCPTKMLIDGKCDGHRTHWDELMVEQQWSEAKRACVVERIRRARHHCRCDEPKVFKECAKGVMHETKIISNLNERTGSCDRTVLQRQYKPACESLMGMESQAQHDQLFVRNKQTQCDPNTCTRQLETYTRRYDPGRCSCDWSLVKTRRCTCCGCPKPKVQVSCQNNRELVGQVIYYTTQQQRCGHQCIEKTHAIHSEVDCHDYPPPPNGHWNDCDRRTCVQHFIAYTYEVQTCWCALTKKVLATRACCCPPNVRKEQRCTHGLPELVTYHTVLRDGRCVEVAKPEPLPLVCPTKKEVRHGECRPDSCRQPIFELGWRVDPETCKCRTYQVLQGERECCCLEKSNVRAVCVGSCRVVVQEIFKYDQQNERCIKENHIQRVCPECPKPHVIREECDRDNTCLQTIKHVDFVLEDCHCKRLERAEKVSCCCPKSTVLGTRCLEESGQVETKTLFYELVNGQCARRVKLDRMPVPCPPPGEEKLTPSCDPQTCLEPVLEQRWIRVGCRCAEQKPQQYRTCCCSNRIIRTKRICNPDGSSLLMTQSWRLYNGHCVPQVITKQLDIPVCHPQRVTALGTCDTVTRRQLALVERFVVKQCRCQAIFREKIERICACPAPVEHAEPCQPATCLQRVVRIPWALDEQKGQCVRLPLQVQMRPCCCVRETEPPAEGTRCNPLTGEVELTRRSFIFNLVKRVCEVQEDKRYTKLDCPSHGRILRGHCNPLNGIAIDQVEMWEARLSECQCRRLIKAIRRICFCAEGEHPRFQCNPTTCDSVRTVSWVERVGCQCVPRVREERGKCCCPEPTEQQECTNGGRLLVLHKLSFILDKTRQTCVPQKDKVQKEIECQETGPHLLKEYCDKETCHPVALLRQVVLRNCQCGNLILRKVNKSALCCCPPPRFKTNCYPQYGVISRVMYRYELFKGHCISRKFVDQDKIVCPKERITRGVCNRATGMRPLLRHYYELVGCKCHPRIRKDSEPCSCPLPENVKLPCDPAKPIRKVVRVSFDLEEDTINRKMRCAKRIQHIRSEPCACEPTKIEKHCGRGELVVIRKEHQLTVRGDEPTCVQRTYVKRVPVVCTGELTKIYRSQCEGFQRKVIHVREFVDANTCECRNQARVTFEACNCHLKNRVHQDCKNGVLLVSKELYTSRPFVDHCIITTSRGVHPVVCKGRHEVVQTSGCTIQKDNGLFQSEEVRWQQVDNCQCITRRKQTLRLCGCPEPQLTRRCLDTVNMAVYKTTFIRIADECVPSQEVVTSEVRCTDPAKIVERSTCETAGVDPSTNSLPGCFETFQVAVRQVEDCKCVEKLLSVRRRCCTPEPVVTRQCDMTRGAWVTTLKKFTLVPGKNLFELGSVVIRDHVLNVVREQQDQRVVCPEPKVHENCDAQTGLWTRTVTRFEMVNCHCIPMRQVERGRCQCPPPRITETECKNNFRLRISDSYELIDGKCVQRHDSKRVRCGCPKPVRRVYCDGEGRWVKCYTQFLLNPAASTCRLVKHCVRWYQDCPKDTTRVSVACSAETEFKHTLQRVRFVNNAKTCHCDPQVLDQWTEMCQCDHLNRKWLRCKLGLIEIKQLTHHLENGDCVPKMVKHVKLPVCPKPQVHIRACDRNPNSPMKGWILKAIDTYHVQNCQCMRKRRLIKEPCDCNLIHQPRHARRCEEPAILHIKSLFWTPSEGKCIPGFAIYTKHIKCPPERKLRLGPCVEGMDGIGRRLMEQIEQHVEHCECVWKVVATQHRICKCPPPKHSKECVDGGKAILRTLIAYTLKDDMCALIQRQIKEYPCERQELPPVPPDQTGRCNPLTCSTERIHYQKISLNCKCITQRVAIKEACCCPRPSKPVLRCHTSRNVMLHQQTFYQFKPAMGEQRAHCLPVMHVKSIAINCGPKLQRILVKKCDGEFHRVLIIRTVVENCLCKQRPTKELRIRCGCPRVIRRLPGACINQWANDRWIGFQAVVVKRSNLLKVNRVKCKPVVFEQKQRRCACPEPTEAVECEGGKLRVKFRTIYKLNEELNNCEKHVFRKDDNPVCPPTKVVQSQCGPESNYEQTEITRAYALENCECTPRLTKVKWICDCSARFPVQRLVHCLPLGIQRLVEIRRWIQTGRECKPLVEKRIEPVECPKRLHVIKGECDREIPNRRKLIWLQQRPVNCRCVWHRLIHPNPSVHHIKSSVACRCRPKITVRQCRPPVYGQLAQLRVITVNFQLRDGECRPESRVDLHPVNCKNGVQLINGECDPMTNTRIVKRIISHLAMNECRCVTREFERRCHCSCPPPKLYLHCQRQQGLVRHIKIVHFLAEDKCLCKAKRAIRTSKVVCPIKKRLIQKGPCQHIPGKSMDSTDKYRQVVWEVSHRDGCQCVTKRVVNSEPCFCTPQPIVEKRCLDDQLLETTHSERRLSEVDHKCIRIIVNKIAKPVDLGKPEVIVRCNPQTGIEEVTELSPYVVNCKRNVRIKKSHRKCKCKVQAQLIHRDQCDSTCQQRLVWRREVQGEDGNCRLQHRLERRACCCPQPQQLEPRCNAAKGLLVVGFRSFTLHEGVCVPQDQFMNKAVVCEPNEKVAQHPQPNGFVRVERHFNELDGCNCVRRKEVTLNKWNCPEPITKQRCTNPEPGLYTIETVSTRWHVPKESPVCSRLDTVVDSNPVDCSAKQLVRADACQLEPQRHATVRVDHLFTSVNDGCRCVRNPPTLKVHVCQCMKPEDHVMCDRERGLLAHIHTKYELSGDGTRCIPHKTKRIWRPSCSPAASRHVRTTPCDPSTGLMYQIFEEVSQKDCRCVNSEKRVPIRCHCAKPIQESRCLSPQIREIRTTTFHLTPEGTCGKTVLTHKEEVRCQLLPQLLQSSPMYRVQRSQDKPNLIQHIHACHSAGRCLYKVREFLVVPDQSCACRWKVRELVRACCCPTDPQPQPLSSRCDASKGLIVFRKVHWNKHNGVCRPNIHERVKQIVCENEEIMKPLGPCQDGRQKNLIRRWIRVGCKCVLHQQVVVKPCVCHTVSTAEVVFMIDGAAAGRQTQYQERVQQLLFKTIEQFLLSHETKSQSNSFRFAVITYADRPEIVFNLQSYQDPNTILEQVQELTLRGEQANLALALHTMLREVLPLKRPDVPVLLYIVTDGRDQDEDTVRLIGQVHRAQIQVTVAAMGAEPHGMNYLGALVTPPKAVHLLRILNTDNVNQYLTRISETLCSRACPANYVKASDCSRETGCIGRSYIHTYQFDGYKGQCVGETRVQTRRCCCMQQAPQPVRLCEQNRLVQIISNWQLTKDGTCSKFVIKRDATPLLLQQCSPPVDVRVGQCNAEGYTVELTVRRFLDNCECKESKSRRIVRCRCGPVHETKRCLADEIQIREITSQELINGECHPRKLVKKTKLKCPPPLVYRSDCDSMTCQRRVTIVEHVPEQCICKRFARVTHETCCCKGQKAIRYEGCRYNALKTFVEESIEPKLTDGACVKRTRHRFEPVACPRNPNTVRHQCRHVSTMESGLRQKITADPALIFRQVEQFWWQMDSCECRQVRRAHFEACGCDQSAVPAESQFVHRCNQQNGVLITYKQTLKLEVDGTRQSSDQTLMIPDLSHAKCRPEHTIVSARKIICPEPKVFHTACETAADGREYRAVQLHRWNRQGCACQNLPPELVDRQLCSCKPERVSKQCVTSRPGGPANRMIVKHIREEIVVTQDPSGKRVRLCKLAPVEEKVHLISCPRSQIKYSGCVSGLVHITLRLHLVTDCQCHMRIRRLVTKCSRLPGAVNSAVVHGPVSSNNNVAVTSQATQSPIKGHAQLVLPVYQIADCIDLLPVKQCTTLEHPPHQVCEKPGQIRDLLCRRTCKQCTTCPLDQTKFSVVLGQLTDACIVSDKRYERTFFIRALIKRGDLAACKLACAKTPECSSIDYYVPRNDEADQPKCILNRVDPPTLMKRLDPGTVRIGSTEQDLERWNARKCILFRKTCATECPKPQTTGLSTCGCHQFRPTYQMDPTEDQLKPVTHCAKQVRVRYFTQTSSGRCVAKEWIGMIPCVVGTTTALDGPHINCLDTKPPLWCQSVITQNPKLCRDISMKKMCTKSCGLCHCRGNHVIRGRCDRTGHTLEIKIVYREHPVHKLCITEVMKRRTVCEYCPVGKFSVVHECDEKSGIRHITHVRARLSHGQPPATNEEHCVFDVDHEKISCSNCLASQSDRQSITACMPVHHGSGHAKIKLITEYMVNLHGCCRVQRAERSFYCDGCPPIEVETSPCFNGQRLRHIIFYTRPTVVHAKHPSDCVRRVITRKEHCIPVPHSHPSNCFDQLSTVDCQSLMSTGQCDENSEVARKLCAKTCGFCG</sequence>
<dbReference type="InterPro" id="IPR036084">
    <property type="entry name" value="Ser_inhib-like_sf"/>
</dbReference>
<feature type="domain" description="ShKT" evidence="3">
    <location>
        <begin position="5283"/>
        <end position="5319"/>
    </location>
</feature>
<feature type="domain" description="ShKT" evidence="3">
    <location>
        <begin position="267"/>
        <end position="303"/>
    </location>
</feature>
<evidence type="ECO:0000259" key="3">
    <source>
        <dbReference type="PROSITE" id="PS51670"/>
    </source>
</evidence>
<dbReference type="Gene3D" id="2.10.25.10">
    <property type="entry name" value="Laminin"/>
    <property type="match status" value="1"/>
</dbReference>
<dbReference type="OrthoDB" id="6242208at2759"/>
<dbReference type="PROSITE" id="PS50234">
    <property type="entry name" value="VWFA"/>
    <property type="match status" value="1"/>
</dbReference>
<feature type="domain" description="ShKT" evidence="3">
    <location>
        <begin position="5532"/>
        <end position="5568"/>
    </location>
</feature>
<evidence type="ECO:0000256" key="1">
    <source>
        <dbReference type="PROSITE-ProRule" id="PRU01005"/>
    </source>
</evidence>
<accession>A0A4S2KRE2</accession>
<feature type="disulfide bond" evidence="1">
    <location>
        <begin position="325"/>
        <end position="338"/>
    </location>
</feature>
<comment type="caution">
    <text evidence="4">The sequence shown here is derived from an EMBL/GenBank/DDBJ whole genome shotgun (WGS) entry which is preliminary data.</text>
</comment>
<gene>
    <name evidence="4" type="ORF">CRM22_010615</name>
</gene>
<name>A0A4S2KRE2_OPIFE</name>
<evidence type="ECO:0008006" key="6">
    <source>
        <dbReference type="Google" id="ProtNLM"/>
    </source>
</evidence>
<dbReference type="STRING" id="147828.A0A4S2KRE2"/>
<dbReference type="EMBL" id="SJOL01010002">
    <property type="protein sequence ID" value="TGZ52503.1"/>
    <property type="molecule type" value="Genomic_DNA"/>
</dbReference>
<protein>
    <recommendedName>
        <fullName evidence="6">VWFA domain-containing protein</fullName>
    </recommendedName>
</protein>
<dbReference type="InterPro" id="IPR050525">
    <property type="entry name" value="ECM_Assembly_Org"/>
</dbReference>
<evidence type="ECO:0000259" key="2">
    <source>
        <dbReference type="PROSITE" id="PS50234"/>
    </source>
</evidence>
<dbReference type="Gene3D" id="3.40.50.410">
    <property type="entry name" value="von Willebrand factor, type A domain"/>
    <property type="match status" value="1"/>
</dbReference>
<dbReference type="InterPro" id="IPR002035">
    <property type="entry name" value="VWF_A"/>
</dbReference>
<dbReference type="Proteomes" id="UP000308267">
    <property type="component" value="Unassembled WGS sequence"/>
</dbReference>
<dbReference type="Pfam" id="PF00092">
    <property type="entry name" value="VWA"/>
    <property type="match status" value="1"/>
</dbReference>
<dbReference type="PANTHER" id="PTHR24020">
    <property type="entry name" value="COLLAGEN ALPHA"/>
    <property type="match status" value="1"/>
</dbReference>
<feature type="domain" description="ShKT" evidence="3">
    <location>
        <begin position="307"/>
        <end position="345"/>
    </location>
</feature>
<dbReference type="SMART" id="SM00254">
    <property type="entry name" value="ShKT"/>
    <property type="match status" value="5"/>
</dbReference>
<comment type="caution">
    <text evidence="1">Lacks conserved residue(s) required for the propagation of feature annotation.</text>
</comment>
<dbReference type="SUPFAM" id="SSF57567">
    <property type="entry name" value="Serine protease inhibitors"/>
    <property type="match status" value="1"/>
</dbReference>
<keyword evidence="1" id="KW-1015">Disulfide bond</keyword>
<feature type="disulfide bond" evidence="1">
    <location>
        <begin position="5303"/>
        <end position="5316"/>
    </location>
</feature>
<organism evidence="4 5">
    <name type="scientific">Opisthorchis felineus</name>
    <dbReference type="NCBI Taxonomy" id="147828"/>
    <lineage>
        <taxon>Eukaryota</taxon>
        <taxon>Metazoa</taxon>
        <taxon>Spiralia</taxon>
        <taxon>Lophotrochozoa</taxon>
        <taxon>Platyhelminthes</taxon>
        <taxon>Trematoda</taxon>
        <taxon>Digenea</taxon>
        <taxon>Opisthorchiida</taxon>
        <taxon>Opisthorchiata</taxon>
        <taxon>Opisthorchiidae</taxon>
        <taxon>Opisthorchis</taxon>
    </lineage>
</organism>
<evidence type="ECO:0000313" key="4">
    <source>
        <dbReference type="EMBL" id="TGZ52503.1"/>
    </source>
</evidence>
<dbReference type="SUPFAM" id="SSF53300">
    <property type="entry name" value="vWA-like"/>
    <property type="match status" value="1"/>
</dbReference>
<keyword evidence="5" id="KW-1185">Reference proteome</keyword>
<dbReference type="InterPro" id="IPR036465">
    <property type="entry name" value="vWFA_dom_sf"/>
</dbReference>
<evidence type="ECO:0000313" key="5">
    <source>
        <dbReference type="Proteomes" id="UP000308267"/>
    </source>
</evidence>
<dbReference type="SMART" id="SM00327">
    <property type="entry name" value="VWA"/>
    <property type="match status" value="1"/>
</dbReference>
<proteinExistence type="predicted"/>